<evidence type="ECO:0000313" key="2">
    <source>
        <dbReference type="Proteomes" id="UP001651158"/>
    </source>
</evidence>
<dbReference type="EMBL" id="JAKROA010000007">
    <property type="protein sequence ID" value="KAL5105819.1"/>
    <property type="molecule type" value="Genomic_DNA"/>
</dbReference>
<reference evidence="1 2" key="1">
    <citation type="journal article" date="2022" name="Front. Cell. Infect. Microbiol.">
        <title>The Genomes of Two Strains of Taenia crassiceps the Animal Model for the Study of Human Cysticercosis.</title>
        <authorList>
            <person name="Bobes R.J."/>
            <person name="Estrada K."/>
            <person name="Rios-Valencia D.G."/>
            <person name="Calderon-Gallegos A."/>
            <person name="de la Torre P."/>
            <person name="Carrero J.C."/>
            <person name="Sanchez-Flores A."/>
            <person name="Laclette J.P."/>
        </authorList>
    </citation>
    <scope>NUCLEOTIDE SEQUENCE [LARGE SCALE GENOMIC DNA]</scope>
    <source>
        <strain evidence="1">WFUcys</strain>
    </source>
</reference>
<gene>
    <name evidence="1" type="ORF">TcWFU_005903</name>
</gene>
<proteinExistence type="predicted"/>
<protein>
    <submittedName>
        <fullName evidence="1">Uncharacterized protein</fullName>
    </submittedName>
</protein>
<accession>A0ABR4Q8K6</accession>
<name>A0ABR4Q8K6_9CEST</name>
<organism evidence="1 2">
    <name type="scientific">Taenia crassiceps</name>
    <dbReference type="NCBI Taxonomy" id="6207"/>
    <lineage>
        <taxon>Eukaryota</taxon>
        <taxon>Metazoa</taxon>
        <taxon>Spiralia</taxon>
        <taxon>Lophotrochozoa</taxon>
        <taxon>Platyhelminthes</taxon>
        <taxon>Cestoda</taxon>
        <taxon>Eucestoda</taxon>
        <taxon>Cyclophyllidea</taxon>
        <taxon>Taeniidae</taxon>
        <taxon>Taenia</taxon>
    </lineage>
</organism>
<sequence length="158" mass="16441">MVPVHRFPPYTIDYATTHLLSHNYLVFSSPSSSSSSSSSCSSCSSCSSSLYTPLPCKCIPRSAAALPARHCPTSSKGLHFSVSGMKDASGNESISNTNNNTDNNNSNETNVSFVVVAIAAAAAAAAAFPSLHSPMNPATVGKATLRLLASFFKCPHPT</sequence>
<keyword evidence="2" id="KW-1185">Reference proteome</keyword>
<comment type="caution">
    <text evidence="1">The sequence shown here is derived from an EMBL/GenBank/DDBJ whole genome shotgun (WGS) entry which is preliminary data.</text>
</comment>
<dbReference type="Proteomes" id="UP001651158">
    <property type="component" value="Unassembled WGS sequence"/>
</dbReference>
<evidence type="ECO:0000313" key="1">
    <source>
        <dbReference type="EMBL" id="KAL5105819.1"/>
    </source>
</evidence>